<evidence type="ECO:0000313" key="5">
    <source>
        <dbReference type="Proteomes" id="UP000321570"/>
    </source>
</evidence>
<dbReference type="EMBL" id="CABIJS010000256">
    <property type="protein sequence ID" value="VUZ47826.1"/>
    <property type="molecule type" value="Genomic_DNA"/>
</dbReference>
<dbReference type="Gene3D" id="3.30.1520.10">
    <property type="entry name" value="Phox-like domain"/>
    <property type="match status" value="1"/>
</dbReference>
<dbReference type="SMART" id="SM00312">
    <property type="entry name" value="PX"/>
    <property type="match status" value="1"/>
</dbReference>
<dbReference type="GO" id="GO:0032266">
    <property type="term" value="F:phosphatidylinositol-3-phosphate binding"/>
    <property type="evidence" value="ECO:0007669"/>
    <property type="project" value="TreeGrafter"/>
</dbReference>
<evidence type="ECO:0000259" key="3">
    <source>
        <dbReference type="PROSITE" id="PS50195"/>
    </source>
</evidence>
<dbReference type="Gene3D" id="1.20.1270.60">
    <property type="entry name" value="Arfaptin homology (AH) domain/BAR domain"/>
    <property type="match status" value="1"/>
</dbReference>
<dbReference type="PROSITE" id="PS50195">
    <property type="entry name" value="PX"/>
    <property type="match status" value="1"/>
</dbReference>
<sequence length="484" mass="54309">MLVSRDFSVTIPDYDIKDHDFVAYFVQVKALTDKAQILSKGIKSWCVSRRFSEFYRLHEMLKKELPTCLLPPLPPKHDGASSGWYKFASAIGARSVGGQVSLDSIPGAVVGKRFDSDLIDSRRQGLEVFLNRCLSHPRISHSPILRSFLRESEDWTSFLQDSDNTIVNGENSDIMTGEIVESLSPKKSTELLAQKSQDMLDSVKHFIDLQKQINKRLGNLNQINKQVADALHRWCPHEVQNHPIADSIQTLAHSLDSYHSLLSLVGEEEAEVEEHLQGHMRYTAAFSDLCAREAAIHRGIAAERAAMLQLQNDVQALQNGTRPEFIPSVVGPVYSMSNNVISGLKSLFLSNDASTLTSEKVSPEEIEKAMEQISKKIEETSIRLAELEEVKSDFKKSMAEEYAFFEKQQSEDLAATMRIYAALQFQRAERCKRLWERAHAAMLSATEPPSISTFSDENTELSNVAISPQSVSLSDEHFRPATLP</sequence>
<dbReference type="SUPFAM" id="SSF64268">
    <property type="entry name" value="PX domain"/>
    <property type="match status" value="1"/>
</dbReference>
<proteinExistence type="inferred from homology"/>
<dbReference type="GO" id="GO:0031201">
    <property type="term" value="C:SNARE complex"/>
    <property type="evidence" value="ECO:0007669"/>
    <property type="project" value="TreeGrafter"/>
</dbReference>
<protein>
    <recommendedName>
        <fullName evidence="3">PX domain-containing protein</fullName>
    </recommendedName>
</protein>
<dbReference type="PANTHER" id="PTHR46596:SF1">
    <property type="entry name" value="SORTING NEXIN-4"/>
    <property type="match status" value="1"/>
</dbReference>
<feature type="domain" description="PX" evidence="3">
    <location>
        <begin position="1"/>
        <end position="156"/>
    </location>
</feature>
<dbReference type="GO" id="GO:0005886">
    <property type="term" value="C:plasma membrane"/>
    <property type="evidence" value="ECO:0007669"/>
    <property type="project" value="TreeGrafter"/>
</dbReference>
<dbReference type="GO" id="GO:2000786">
    <property type="term" value="P:positive regulation of autophagosome assembly"/>
    <property type="evidence" value="ECO:0007669"/>
    <property type="project" value="TreeGrafter"/>
</dbReference>
<dbReference type="Proteomes" id="UP000321570">
    <property type="component" value="Unassembled WGS sequence"/>
</dbReference>
<reference evidence="4 5" key="1">
    <citation type="submission" date="2019-07" db="EMBL/GenBank/DDBJ databases">
        <authorList>
            <person name="Jastrzebski P J."/>
            <person name="Paukszto L."/>
            <person name="Jastrzebski P J."/>
        </authorList>
    </citation>
    <scope>NUCLEOTIDE SEQUENCE [LARGE SCALE GENOMIC DNA]</scope>
    <source>
        <strain evidence="4 5">WMS-il1</strain>
    </source>
</reference>
<keyword evidence="2" id="KW-0175">Coiled coil</keyword>
<dbReference type="InterPro" id="IPR034783">
    <property type="entry name" value="SNX4"/>
</dbReference>
<dbReference type="AlphaFoldDB" id="A0A564YKT9"/>
<dbReference type="CDD" id="cd06093">
    <property type="entry name" value="PX_domain"/>
    <property type="match status" value="1"/>
</dbReference>
<name>A0A564YKT9_HYMDI</name>
<evidence type="ECO:0000256" key="1">
    <source>
        <dbReference type="ARBA" id="ARBA00010883"/>
    </source>
</evidence>
<comment type="similarity">
    <text evidence="1">Belongs to the sorting nexin family.</text>
</comment>
<evidence type="ECO:0000256" key="2">
    <source>
        <dbReference type="SAM" id="Coils"/>
    </source>
</evidence>
<evidence type="ECO:0000313" key="4">
    <source>
        <dbReference type="EMBL" id="VUZ47826.1"/>
    </source>
</evidence>
<keyword evidence="5" id="KW-1185">Reference proteome</keyword>
<organism evidence="4 5">
    <name type="scientific">Hymenolepis diminuta</name>
    <name type="common">Rat tapeworm</name>
    <dbReference type="NCBI Taxonomy" id="6216"/>
    <lineage>
        <taxon>Eukaryota</taxon>
        <taxon>Metazoa</taxon>
        <taxon>Spiralia</taxon>
        <taxon>Lophotrochozoa</taxon>
        <taxon>Platyhelminthes</taxon>
        <taxon>Cestoda</taxon>
        <taxon>Eucestoda</taxon>
        <taxon>Cyclophyllidea</taxon>
        <taxon>Hymenolepididae</taxon>
        <taxon>Hymenolepis</taxon>
    </lineage>
</organism>
<dbReference type="Pfam" id="PF00787">
    <property type="entry name" value="PX"/>
    <property type="match status" value="1"/>
</dbReference>
<feature type="coiled-coil region" evidence="2">
    <location>
        <begin position="370"/>
        <end position="397"/>
    </location>
</feature>
<accession>A0A564YKT9</accession>
<dbReference type="InterPro" id="IPR036871">
    <property type="entry name" value="PX_dom_sf"/>
</dbReference>
<dbReference type="InterPro" id="IPR027267">
    <property type="entry name" value="AH/BAR_dom_sf"/>
</dbReference>
<dbReference type="InterPro" id="IPR001683">
    <property type="entry name" value="PX_dom"/>
</dbReference>
<dbReference type="GO" id="GO:0031901">
    <property type="term" value="C:early endosome membrane"/>
    <property type="evidence" value="ECO:0007669"/>
    <property type="project" value="TreeGrafter"/>
</dbReference>
<gene>
    <name evidence="4" type="ORF">WMSIL1_LOCUS7334</name>
</gene>
<dbReference type="PANTHER" id="PTHR46596">
    <property type="entry name" value="SORTING NEXIN-4"/>
    <property type="match status" value="1"/>
</dbReference>
<dbReference type="GO" id="GO:0015031">
    <property type="term" value="P:protein transport"/>
    <property type="evidence" value="ECO:0007669"/>
    <property type="project" value="InterPro"/>
</dbReference>